<dbReference type="PANTHER" id="PTHR22550:SF5">
    <property type="entry name" value="LEUCINE ZIPPER PROTEIN 4"/>
    <property type="match status" value="1"/>
</dbReference>
<dbReference type="Pfam" id="PF13519">
    <property type="entry name" value="VWA_2"/>
    <property type="match status" value="1"/>
</dbReference>
<evidence type="ECO:0000256" key="5">
    <source>
        <dbReference type="SAM" id="Phobius"/>
    </source>
</evidence>
<proteinExistence type="predicted"/>
<evidence type="ECO:0000256" key="3">
    <source>
        <dbReference type="ARBA" id="ARBA00022989"/>
    </source>
</evidence>
<comment type="caution">
    <text evidence="7">The sequence shown here is derived from an EMBL/GenBank/DDBJ whole genome shotgun (WGS) entry which is preliminary data.</text>
</comment>
<keyword evidence="3 5" id="KW-1133">Transmembrane helix</keyword>
<evidence type="ECO:0000313" key="8">
    <source>
        <dbReference type="Proteomes" id="UP000234639"/>
    </source>
</evidence>
<keyword evidence="1" id="KW-1003">Cell membrane</keyword>
<dbReference type="InterPro" id="IPR002035">
    <property type="entry name" value="VWF_A"/>
</dbReference>
<protein>
    <recommendedName>
        <fullName evidence="6">VWFA domain-containing protein</fullName>
    </recommendedName>
</protein>
<evidence type="ECO:0000259" key="6">
    <source>
        <dbReference type="PROSITE" id="PS50234"/>
    </source>
</evidence>
<feature type="transmembrane region" description="Helical" evidence="5">
    <location>
        <begin position="54"/>
        <end position="73"/>
    </location>
</feature>
<evidence type="ECO:0000256" key="4">
    <source>
        <dbReference type="ARBA" id="ARBA00023136"/>
    </source>
</evidence>
<accession>A0A2I1NCB2</accession>
<dbReference type="PROSITE" id="PS50234">
    <property type="entry name" value="VWFA"/>
    <property type="match status" value="1"/>
</dbReference>
<dbReference type="Gene3D" id="3.40.50.410">
    <property type="entry name" value="von Willebrand factor, type A domain"/>
    <property type="match status" value="1"/>
</dbReference>
<evidence type="ECO:0000256" key="1">
    <source>
        <dbReference type="ARBA" id="ARBA00022475"/>
    </source>
</evidence>
<dbReference type="AlphaFoldDB" id="A0A2I1NCB2"/>
<keyword evidence="4 5" id="KW-0472">Membrane</keyword>
<feature type="transmembrane region" description="Helical" evidence="5">
    <location>
        <begin position="6"/>
        <end position="23"/>
    </location>
</feature>
<evidence type="ECO:0000256" key="2">
    <source>
        <dbReference type="ARBA" id="ARBA00022692"/>
    </source>
</evidence>
<dbReference type="InterPro" id="IPR036465">
    <property type="entry name" value="vWFA_dom_sf"/>
</dbReference>
<dbReference type="InterPro" id="IPR050768">
    <property type="entry name" value="UPF0353/GerABKA_families"/>
</dbReference>
<dbReference type="EMBL" id="PKHU01000001">
    <property type="protein sequence ID" value="PKZ30008.1"/>
    <property type="molecule type" value="Genomic_DNA"/>
</dbReference>
<dbReference type="SUPFAM" id="SSF53300">
    <property type="entry name" value="vWA-like"/>
    <property type="match status" value="1"/>
</dbReference>
<dbReference type="RefSeq" id="WP_101636493.1">
    <property type="nucleotide sequence ID" value="NZ_JAWGVX010000035.1"/>
</dbReference>
<sequence>MFEFLYLEVLYLLIIPFIFIFLVRKSRSLKAIFSKEVMKEIYIKKSGFSKRLRAYILIFSLIFGIISLARPVITNGEIKIKQSYINAVIALDISNSMRVDDLFPSRFEFAKNKIYSFLDNAMDKRLGVVGFSNEAFMISPLTSDFSSLKYLISNLNFSNLNLQGTDIYSLLRSVDTLFKDEKNKILVLFSDGGDNEEFSKEIKFAKENKISVFVYLTATNKGGLFKAPNNDVVLLKANQNIKDLALKTGGAYMQSSLNNDDMKALNSLISSKFSNNETKDEMIKDQKELFYYPLCLAIVLFFMANFSLPFRRKA</sequence>
<organism evidence="7 8">
    <name type="scientific">Campylobacter ureolyticus</name>
    <dbReference type="NCBI Taxonomy" id="827"/>
    <lineage>
        <taxon>Bacteria</taxon>
        <taxon>Pseudomonadati</taxon>
        <taxon>Campylobacterota</taxon>
        <taxon>Epsilonproteobacteria</taxon>
        <taxon>Campylobacterales</taxon>
        <taxon>Campylobacteraceae</taxon>
        <taxon>Campylobacter</taxon>
    </lineage>
</organism>
<reference evidence="7 8" key="1">
    <citation type="submission" date="2017-12" db="EMBL/GenBank/DDBJ databases">
        <title>Phylogenetic diversity of female urinary microbiome.</title>
        <authorList>
            <person name="Thomas-White K."/>
            <person name="Wolfe A.J."/>
        </authorList>
    </citation>
    <scope>NUCLEOTIDE SEQUENCE [LARGE SCALE GENOMIC DNA]</scope>
    <source>
        <strain evidence="7 8">UMB0112</strain>
    </source>
</reference>
<dbReference type="Proteomes" id="UP000234639">
    <property type="component" value="Unassembled WGS sequence"/>
</dbReference>
<dbReference type="PANTHER" id="PTHR22550">
    <property type="entry name" value="SPORE GERMINATION PROTEIN"/>
    <property type="match status" value="1"/>
</dbReference>
<feature type="transmembrane region" description="Helical" evidence="5">
    <location>
        <begin position="289"/>
        <end position="308"/>
    </location>
</feature>
<keyword evidence="2 5" id="KW-0812">Transmembrane</keyword>
<evidence type="ECO:0000313" key="7">
    <source>
        <dbReference type="EMBL" id="PKZ30008.1"/>
    </source>
</evidence>
<feature type="domain" description="VWFA" evidence="6">
    <location>
        <begin position="86"/>
        <end position="273"/>
    </location>
</feature>
<name>A0A2I1NCB2_9BACT</name>
<gene>
    <name evidence="7" type="ORF">CYJ41_00785</name>
</gene>
<dbReference type="SMART" id="SM00327">
    <property type="entry name" value="VWA"/>
    <property type="match status" value="1"/>
</dbReference>